<sequence>MKWSEVRVLYKDALILFEALKSHSENGNRIVEDLSVINYYSDGKTALREYAERHKKDKTREMYVYHTKHENLNIEERAWIGVRRNG</sequence>
<reference evidence="1 2" key="1">
    <citation type="submission" date="2023-09" db="EMBL/GenBank/DDBJ databases">
        <authorList>
            <person name="Zhai L."/>
        </authorList>
    </citation>
    <scope>NUCLEOTIDE SEQUENCE [LARGE SCALE GENOMIC DNA]</scope>
    <source>
        <strain evidence="1 2">5 N-1</strain>
    </source>
</reference>
<dbReference type="EMBL" id="JAVJAN010000005">
    <property type="protein sequence ID" value="MDR5586397.1"/>
    <property type="molecule type" value="Genomic_DNA"/>
</dbReference>
<name>A0ABU1EE35_9CLOT</name>
<evidence type="ECO:0000313" key="1">
    <source>
        <dbReference type="EMBL" id="MDR5586397.1"/>
    </source>
</evidence>
<gene>
    <name evidence="1" type="ORF">RGC78_02850</name>
</gene>
<protein>
    <submittedName>
        <fullName evidence="1">Uncharacterized protein</fullName>
    </submittedName>
</protein>
<proteinExistence type="predicted"/>
<comment type="caution">
    <text evidence="1">The sequence shown here is derived from an EMBL/GenBank/DDBJ whole genome shotgun (WGS) entry which is preliminary data.</text>
</comment>
<dbReference type="RefSeq" id="WP_309555998.1">
    <property type="nucleotide sequence ID" value="NZ_JAVJAN010000005.1"/>
</dbReference>
<organism evidence="1 2">
    <name type="scientific">Clostridium aquiflavi</name>
    <dbReference type="NCBI Taxonomy" id="3073603"/>
    <lineage>
        <taxon>Bacteria</taxon>
        <taxon>Bacillati</taxon>
        <taxon>Bacillota</taxon>
        <taxon>Clostridia</taxon>
        <taxon>Eubacteriales</taxon>
        <taxon>Clostridiaceae</taxon>
        <taxon>Clostridium</taxon>
    </lineage>
</organism>
<keyword evidence="2" id="KW-1185">Reference proteome</keyword>
<accession>A0ABU1EE35</accession>
<dbReference type="Proteomes" id="UP001256646">
    <property type="component" value="Unassembled WGS sequence"/>
</dbReference>
<evidence type="ECO:0000313" key="2">
    <source>
        <dbReference type="Proteomes" id="UP001256646"/>
    </source>
</evidence>